<evidence type="ECO:0000256" key="2">
    <source>
        <dbReference type="ARBA" id="ARBA00022603"/>
    </source>
</evidence>
<keyword evidence="7" id="KW-1185">Reference proteome</keyword>
<feature type="domain" description="DNA methylase N-4/N-6" evidence="5">
    <location>
        <begin position="151"/>
        <end position="463"/>
    </location>
</feature>
<dbReference type="Pfam" id="PF01555">
    <property type="entry name" value="N6_N4_Mtase"/>
    <property type="match status" value="1"/>
</dbReference>
<evidence type="ECO:0000256" key="3">
    <source>
        <dbReference type="ARBA" id="ARBA00022679"/>
    </source>
</evidence>
<proteinExistence type="inferred from homology"/>
<evidence type="ECO:0000259" key="5">
    <source>
        <dbReference type="Pfam" id="PF01555"/>
    </source>
</evidence>
<keyword evidence="4" id="KW-0949">S-adenosyl-L-methionine</keyword>
<protein>
    <recommendedName>
        <fullName evidence="5">DNA methylase N-4/N-6 domain-containing protein</fullName>
    </recommendedName>
</protein>
<keyword evidence="2" id="KW-0489">Methyltransferase</keyword>
<dbReference type="SUPFAM" id="SSF53335">
    <property type="entry name" value="S-adenosyl-L-methionine-dependent methyltransferases"/>
    <property type="match status" value="1"/>
</dbReference>
<sequence length="658" mass="73760">MTEETILDEAIARIEDEALRQRIAREVELLRGSRRFGLVFDRHLPESVRLAEHPIRKGVRVGLRDESSPETWRVVGFTDSGRQVAVLSGEGGERPVSELVVVREFGEPVFPGLVSVDRLPHDADDAPWHTVINGENFHVLQALRSTHRGKVDLIYIDPPYNTGNDDWIYNDRHVDASDRAKSSKWLSFLERRLIIARDLLKPSGVFIAAIGDDEHHRLRMLLDQVFGAENFIMNITWQGGGSALARHHAGGADYMLIYGRNAELVPRFLDPKPYVPEMLRLVDETLAAGATAAEAQERLRAFIKANSKDMPEGVTRFNNVDANGIIFETADLTNRLPRPNLRYPVTDPDTGRIYDPPENGWTVKRELMEEWVQAGLIAFGKRPRKKKSLRDYAYNMPVPTFYHSRNTANAHLERVLGEKRFPFPKDHEVLMRWLRMTCPPDGLILDFFGGSGTTTEAVLRLNDEDGGTRQSILVTNNELGAKQAKALRKTGHHPGDPEWESMGVFEYVTRPRITTVVTGKRPDGSVYSDGLAANVDFLKLTYLDPGMVRRGREFEAIAPLLWLEGGARGERIVQEPEDGWALTEYYGILFSVDAMAPFAAAVSDAAQADRAPRVVFIITDSPTEFQAAAERLPAGVDAVRLYESYLANYTINVLGGAR</sequence>
<dbReference type="InterPro" id="IPR002052">
    <property type="entry name" value="DNA_methylase_N6_adenine_CS"/>
</dbReference>
<dbReference type="PRINTS" id="PR00506">
    <property type="entry name" value="D21N6MTFRASE"/>
</dbReference>
<dbReference type="RefSeq" id="WP_343905953.1">
    <property type="nucleotide sequence ID" value="NZ_BAAAJE010000002.1"/>
</dbReference>
<name>A0ABP4ET67_9ACTN</name>
<evidence type="ECO:0000256" key="1">
    <source>
        <dbReference type="ARBA" id="ARBA00006594"/>
    </source>
</evidence>
<gene>
    <name evidence="6" type="ORF">GCM10009606_08450</name>
</gene>
<comment type="caution">
    <text evidence="6">The sequence shown here is derived from an EMBL/GenBank/DDBJ whole genome shotgun (WGS) entry which is preliminary data.</text>
</comment>
<dbReference type="InterPro" id="IPR002295">
    <property type="entry name" value="N4/N6-MTase_EcoPI_Mod-like"/>
</dbReference>
<keyword evidence="3" id="KW-0808">Transferase</keyword>
<reference evidence="7" key="1">
    <citation type="journal article" date="2019" name="Int. J. Syst. Evol. Microbiol.">
        <title>The Global Catalogue of Microorganisms (GCM) 10K type strain sequencing project: providing services to taxonomists for standard genome sequencing and annotation.</title>
        <authorList>
            <consortium name="The Broad Institute Genomics Platform"/>
            <consortium name="The Broad Institute Genome Sequencing Center for Infectious Disease"/>
            <person name="Wu L."/>
            <person name="Ma J."/>
        </authorList>
    </citation>
    <scope>NUCLEOTIDE SEQUENCE [LARGE SCALE GENOMIC DNA]</scope>
    <source>
        <strain evidence="7">JCM 11813</strain>
    </source>
</reference>
<comment type="similarity">
    <text evidence="1">Belongs to the N(4)/N(6)-methyltransferase family.</text>
</comment>
<organism evidence="6 7">
    <name type="scientific">Nocardioides aquiterrae</name>
    <dbReference type="NCBI Taxonomy" id="203799"/>
    <lineage>
        <taxon>Bacteria</taxon>
        <taxon>Bacillati</taxon>
        <taxon>Actinomycetota</taxon>
        <taxon>Actinomycetes</taxon>
        <taxon>Propionibacteriales</taxon>
        <taxon>Nocardioidaceae</taxon>
        <taxon>Nocardioides</taxon>
    </lineage>
</organism>
<dbReference type="Gene3D" id="3.40.50.150">
    <property type="entry name" value="Vaccinia Virus protein VP39"/>
    <property type="match status" value="1"/>
</dbReference>
<evidence type="ECO:0000256" key="4">
    <source>
        <dbReference type="ARBA" id="ARBA00022691"/>
    </source>
</evidence>
<dbReference type="InterPro" id="IPR029063">
    <property type="entry name" value="SAM-dependent_MTases_sf"/>
</dbReference>
<dbReference type="Proteomes" id="UP001499979">
    <property type="component" value="Unassembled WGS sequence"/>
</dbReference>
<evidence type="ECO:0000313" key="6">
    <source>
        <dbReference type="EMBL" id="GAA1130715.1"/>
    </source>
</evidence>
<accession>A0ABP4ET67</accession>
<dbReference type="EMBL" id="BAAAJE010000002">
    <property type="protein sequence ID" value="GAA1130715.1"/>
    <property type="molecule type" value="Genomic_DNA"/>
</dbReference>
<dbReference type="InterPro" id="IPR002941">
    <property type="entry name" value="DNA_methylase_N4/N6"/>
</dbReference>
<dbReference type="PROSITE" id="PS00092">
    <property type="entry name" value="N6_MTASE"/>
    <property type="match status" value="1"/>
</dbReference>
<evidence type="ECO:0000313" key="7">
    <source>
        <dbReference type="Proteomes" id="UP001499979"/>
    </source>
</evidence>